<dbReference type="InterPro" id="IPR036390">
    <property type="entry name" value="WH_DNA-bd_sf"/>
</dbReference>
<dbReference type="RefSeq" id="WP_073365854.1">
    <property type="nucleotide sequence ID" value="NZ_FNTL01000003.1"/>
</dbReference>
<dbReference type="InterPro" id="IPR036388">
    <property type="entry name" value="WH-like_DNA-bd_sf"/>
</dbReference>
<dbReference type="InterPro" id="IPR000524">
    <property type="entry name" value="Tscrpt_reg_HTH_GntR"/>
</dbReference>
<dbReference type="Gene3D" id="3.40.1410.10">
    <property type="entry name" value="Chorismate lyase-like"/>
    <property type="match status" value="1"/>
</dbReference>
<dbReference type="PROSITE" id="PS50949">
    <property type="entry name" value="HTH_GNTR"/>
    <property type="match status" value="1"/>
</dbReference>
<dbReference type="OrthoDB" id="3564840at2"/>
<dbReference type="SMART" id="SM00866">
    <property type="entry name" value="UTRA"/>
    <property type="match status" value="1"/>
</dbReference>
<accession>A0A1H4JB69</accession>
<dbReference type="PRINTS" id="PR00035">
    <property type="entry name" value="HTHGNTR"/>
</dbReference>
<dbReference type="Pfam" id="PF07702">
    <property type="entry name" value="UTRA"/>
    <property type="match status" value="1"/>
</dbReference>
<evidence type="ECO:0000259" key="4">
    <source>
        <dbReference type="PROSITE" id="PS50949"/>
    </source>
</evidence>
<evidence type="ECO:0000256" key="2">
    <source>
        <dbReference type="ARBA" id="ARBA00023125"/>
    </source>
</evidence>
<keyword evidence="1" id="KW-0805">Transcription regulation</keyword>
<organism evidence="5 6">
    <name type="scientific">Rhodococcus jostii</name>
    <dbReference type="NCBI Taxonomy" id="132919"/>
    <lineage>
        <taxon>Bacteria</taxon>
        <taxon>Bacillati</taxon>
        <taxon>Actinomycetota</taxon>
        <taxon>Actinomycetes</taxon>
        <taxon>Mycobacteriales</taxon>
        <taxon>Nocardiaceae</taxon>
        <taxon>Rhodococcus</taxon>
    </lineage>
</organism>
<dbReference type="Gene3D" id="1.10.10.10">
    <property type="entry name" value="Winged helix-like DNA-binding domain superfamily/Winged helix DNA-binding domain"/>
    <property type="match status" value="1"/>
</dbReference>
<dbReference type="SUPFAM" id="SSF64288">
    <property type="entry name" value="Chorismate lyase-like"/>
    <property type="match status" value="1"/>
</dbReference>
<protein>
    <submittedName>
        <fullName evidence="5">Transcriptional regulator, GntR family</fullName>
    </submittedName>
</protein>
<keyword evidence="3" id="KW-0804">Transcription</keyword>
<sequence length="236" mass="26375">MAPLHQQIRREIEEQIHAGILTAGARLPTEKELCEQHDVSRATAQRVLNDLVHAGLAIRRRRHGTFVADAMQQVNLLNYVAPETSEKGVPGRHEVISAKIVRVTDAILALPGAAPDTAVVEMVRRKLDIHDRPRSVERHVILFSAAPDLLEQDLEELRSMPYLRSRQVPIDMVRVYLDPVIVSEYDAELLDSQAGTPALLRRREARLKDGSAVEVVATLIRPGTAEFFVEIPFPSI</sequence>
<dbReference type="PANTHER" id="PTHR44846">
    <property type="entry name" value="MANNOSYL-D-GLYCERATE TRANSPORT/METABOLISM SYSTEM REPRESSOR MNGR-RELATED"/>
    <property type="match status" value="1"/>
</dbReference>
<dbReference type="AlphaFoldDB" id="A0A1H4JB69"/>
<dbReference type="SMART" id="SM00345">
    <property type="entry name" value="HTH_GNTR"/>
    <property type="match status" value="1"/>
</dbReference>
<dbReference type="InterPro" id="IPR011663">
    <property type="entry name" value="UTRA"/>
</dbReference>
<evidence type="ECO:0000256" key="3">
    <source>
        <dbReference type="ARBA" id="ARBA00023163"/>
    </source>
</evidence>
<feature type="domain" description="HTH gntR-type" evidence="4">
    <location>
        <begin position="2"/>
        <end position="70"/>
    </location>
</feature>
<proteinExistence type="predicted"/>
<keyword evidence="2" id="KW-0238">DNA-binding</keyword>
<dbReference type="GO" id="GO:0003700">
    <property type="term" value="F:DNA-binding transcription factor activity"/>
    <property type="evidence" value="ECO:0007669"/>
    <property type="project" value="InterPro"/>
</dbReference>
<dbReference type="InterPro" id="IPR028978">
    <property type="entry name" value="Chorismate_lyase_/UTRA_dom_sf"/>
</dbReference>
<name>A0A1H4JB69_RHOJO</name>
<dbReference type="EMBL" id="FNTL01000003">
    <property type="protein sequence ID" value="SEB43564.1"/>
    <property type="molecule type" value="Genomic_DNA"/>
</dbReference>
<dbReference type="CDD" id="cd07377">
    <property type="entry name" value="WHTH_GntR"/>
    <property type="match status" value="1"/>
</dbReference>
<evidence type="ECO:0000313" key="5">
    <source>
        <dbReference type="EMBL" id="SEB43564.1"/>
    </source>
</evidence>
<dbReference type="Pfam" id="PF00392">
    <property type="entry name" value="GntR"/>
    <property type="match status" value="1"/>
</dbReference>
<evidence type="ECO:0000313" key="6">
    <source>
        <dbReference type="Proteomes" id="UP000183407"/>
    </source>
</evidence>
<reference evidence="6" key="1">
    <citation type="submission" date="2016-10" db="EMBL/GenBank/DDBJ databases">
        <authorList>
            <person name="Varghese N."/>
        </authorList>
    </citation>
    <scope>NUCLEOTIDE SEQUENCE [LARGE SCALE GENOMIC DNA]</scope>
    <source>
        <strain evidence="6">DSM 44719</strain>
    </source>
</reference>
<dbReference type="Proteomes" id="UP000183407">
    <property type="component" value="Unassembled WGS sequence"/>
</dbReference>
<evidence type="ECO:0000256" key="1">
    <source>
        <dbReference type="ARBA" id="ARBA00023015"/>
    </source>
</evidence>
<dbReference type="SUPFAM" id="SSF46785">
    <property type="entry name" value="Winged helix' DNA-binding domain"/>
    <property type="match status" value="1"/>
</dbReference>
<gene>
    <name evidence="5" type="ORF">SAMN04490220_0774</name>
</gene>
<dbReference type="InterPro" id="IPR050679">
    <property type="entry name" value="Bact_HTH_transcr_reg"/>
</dbReference>
<dbReference type="GO" id="GO:0003677">
    <property type="term" value="F:DNA binding"/>
    <property type="evidence" value="ECO:0007669"/>
    <property type="project" value="UniProtKB-KW"/>
</dbReference>